<evidence type="ECO:0000313" key="2">
    <source>
        <dbReference type="Proteomes" id="UP001056778"/>
    </source>
</evidence>
<dbReference type="EMBL" id="CM043017">
    <property type="protein sequence ID" value="KAI4464600.1"/>
    <property type="molecule type" value="Genomic_DNA"/>
</dbReference>
<comment type="caution">
    <text evidence="1">The sequence shown here is derived from an EMBL/GenBank/DDBJ whole genome shotgun (WGS) entry which is preliminary data.</text>
</comment>
<sequence>MALKEIADEYFSSINPLASRIYSDLNETKSSYEDIWGSLTEEEKSQIMNETIMKPEICLKYNKKPQVISVNIRKKNEFAAKFVVDDNCSDRDEHSAPFTFRTPSQRNLTLFSATDKSLSKTPTIENKLKEIKAPLLIQFKTEGDISDKRNQETVLLNIPKTGLDLLDNW</sequence>
<dbReference type="Proteomes" id="UP001056778">
    <property type="component" value="Chromosome 3"/>
</dbReference>
<protein>
    <submittedName>
        <fullName evidence="1">Uncharacterized protein</fullName>
    </submittedName>
</protein>
<accession>A0ACB9TCQ0</accession>
<organism evidence="1 2">
    <name type="scientific">Holotrichia oblita</name>
    <name type="common">Chafer beetle</name>
    <dbReference type="NCBI Taxonomy" id="644536"/>
    <lineage>
        <taxon>Eukaryota</taxon>
        <taxon>Metazoa</taxon>
        <taxon>Ecdysozoa</taxon>
        <taxon>Arthropoda</taxon>
        <taxon>Hexapoda</taxon>
        <taxon>Insecta</taxon>
        <taxon>Pterygota</taxon>
        <taxon>Neoptera</taxon>
        <taxon>Endopterygota</taxon>
        <taxon>Coleoptera</taxon>
        <taxon>Polyphaga</taxon>
        <taxon>Scarabaeiformia</taxon>
        <taxon>Scarabaeidae</taxon>
        <taxon>Melolonthinae</taxon>
        <taxon>Holotrichia</taxon>
    </lineage>
</organism>
<name>A0ACB9TCQ0_HOLOL</name>
<proteinExistence type="predicted"/>
<gene>
    <name evidence="1" type="ORF">MML48_3g00017880</name>
</gene>
<evidence type="ECO:0000313" key="1">
    <source>
        <dbReference type="EMBL" id="KAI4464600.1"/>
    </source>
</evidence>
<keyword evidence="2" id="KW-1185">Reference proteome</keyword>
<reference evidence="1" key="1">
    <citation type="submission" date="2022-04" db="EMBL/GenBank/DDBJ databases">
        <title>Chromosome-scale genome assembly of Holotrichia oblita Faldermann.</title>
        <authorList>
            <person name="Rongchong L."/>
        </authorList>
    </citation>
    <scope>NUCLEOTIDE SEQUENCE</scope>
    <source>
        <strain evidence="1">81SQS9</strain>
    </source>
</reference>